<sequence length="122" mass="13644">MKTLPATFLFIVSILSFAPSAFAQKDLPADDASTAAFVELCKNPDDIEGRSFCFGFGEGVYQQYLANRAINAKPAICFANKTETRNEVLQKFLAWTKSNPQLNKDQAAKSLMRFFTQNYPCK</sequence>
<dbReference type="AlphaFoldDB" id="A0A191UFK2"/>
<dbReference type="KEGG" id="pwu:A8O14_06765"/>
<feature type="signal peptide" evidence="1">
    <location>
        <begin position="1"/>
        <end position="23"/>
    </location>
</feature>
<dbReference type="STRING" id="1743168.A8O14_06765"/>
<evidence type="ECO:0000313" key="4">
    <source>
        <dbReference type="Proteomes" id="UP000078463"/>
    </source>
</evidence>
<reference evidence="4" key="1">
    <citation type="submission" date="2016-05" db="EMBL/GenBank/DDBJ databases">
        <title>Polynucleobacter sp. QLW-P1FAT50C-4 genome.</title>
        <authorList>
            <person name="Hahn M.W."/>
        </authorList>
    </citation>
    <scope>NUCLEOTIDE SEQUENCE [LARGE SCALE GENOMIC DNA]</scope>
    <source>
        <strain evidence="4">QLW-P1FAT50C-4</strain>
    </source>
</reference>
<dbReference type="OrthoDB" id="9131921at2"/>
<dbReference type="InterPro" id="IPR041238">
    <property type="entry name" value="Rap1a"/>
</dbReference>
<keyword evidence="4" id="KW-1185">Reference proteome</keyword>
<dbReference type="RefSeq" id="WP_068948807.1">
    <property type="nucleotide sequence ID" value="NZ_CP015922.1"/>
</dbReference>
<accession>A0A191UFK2</accession>
<evidence type="ECO:0000259" key="2">
    <source>
        <dbReference type="Pfam" id="PF18602"/>
    </source>
</evidence>
<dbReference type="Pfam" id="PF18602">
    <property type="entry name" value="Rap1a"/>
    <property type="match status" value="1"/>
</dbReference>
<proteinExistence type="predicted"/>
<gene>
    <name evidence="3" type="ORF">A8O14_06765</name>
</gene>
<name>A0A191UFK2_9BURK</name>
<organism evidence="3 4">
    <name type="scientific">Polynucleobacter wuianus</name>
    <dbReference type="NCBI Taxonomy" id="1743168"/>
    <lineage>
        <taxon>Bacteria</taxon>
        <taxon>Pseudomonadati</taxon>
        <taxon>Pseudomonadota</taxon>
        <taxon>Betaproteobacteria</taxon>
        <taxon>Burkholderiales</taxon>
        <taxon>Burkholderiaceae</taxon>
        <taxon>Polynucleobacter</taxon>
    </lineage>
</organism>
<evidence type="ECO:0000256" key="1">
    <source>
        <dbReference type="SAM" id="SignalP"/>
    </source>
</evidence>
<protein>
    <recommendedName>
        <fullName evidence="2">Rap1a immunity protein domain-containing protein</fullName>
    </recommendedName>
</protein>
<dbReference type="Proteomes" id="UP000078463">
    <property type="component" value="Chromosome"/>
</dbReference>
<feature type="domain" description="Rap1a immunity protein" evidence="2">
    <location>
        <begin position="34"/>
        <end position="121"/>
    </location>
</feature>
<keyword evidence="1" id="KW-0732">Signal</keyword>
<evidence type="ECO:0000313" key="3">
    <source>
        <dbReference type="EMBL" id="ANI99799.1"/>
    </source>
</evidence>
<dbReference type="EMBL" id="CP015922">
    <property type="protein sequence ID" value="ANI99799.1"/>
    <property type="molecule type" value="Genomic_DNA"/>
</dbReference>
<feature type="chain" id="PRO_5008248131" description="Rap1a immunity protein domain-containing protein" evidence="1">
    <location>
        <begin position="24"/>
        <end position="122"/>
    </location>
</feature>